<keyword evidence="2" id="KW-1185">Reference proteome</keyword>
<proteinExistence type="predicted"/>
<dbReference type="OrthoDB" id="5419659at2"/>
<dbReference type="Proteomes" id="UP000236728">
    <property type="component" value="Unassembled WGS sequence"/>
</dbReference>
<evidence type="ECO:0000313" key="2">
    <source>
        <dbReference type="Proteomes" id="UP000236728"/>
    </source>
</evidence>
<dbReference type="AlphaFoldDB" id="A0A1H6BJE6"/>
<sequence>MDFSIEMEREDDGRWIAEVPELPGVMVYGATQAEAKSKVQSLALSVFGCVKSVDLGHATSQN</sequence>
<gene>
    <name evidence="1" type="ORF">SAMN05421819_3756</name>
</gene>
<accession>A0A1H6BJE6</accession>
<name>A0A1H6BJE6_9BACT</name>
<dbReference type="EMBL" id="FNVA01000007">
    <property type="protein sequence ID" value="SEG60830.1"/>
    <property type="molecule type" value="Genomic_DNA"/>
</dbReference>
<reference evidence="1 2" key="1">
    <citation type="submission" date="2016-10" db="EMBL/GenBank/DDBJ databases">
        <authorList>
            <person name="de Groot N.N."/>
        </authorList>
    </citation>
    <scope>NUCLEOTIDE SEQUENCE [LARGE SCALE GENOMIC DNA]</scope>
    <source>
        <strain evidence="1 2">DSM 22489</strain>
    </source>
</reference>
<dbReference type="Gene3D" id="3.30.160.250">
    <property type="match status" value="1"/>
</dbReference>
<evidence type="ECO:0008006" key="3">
    <source>
        <dbReference type="Google" id="ProtNLM"/>
    </source>
</evidence>
<protein>
    <recommendedName>
        <fullName evidence="3">HicB_like antitoxin of toxin-antitoxin system</fullName>
    </recommendedName>
</protein>
<organism evidence="1 2">
    <name type="scientific">Bryocella elongata</name>
    <dbReference type="NCBI Taxonomy" id="863522"/>
    <lineage>
        <taxon>Bacteria</taxon>
        <taxon>Pseudomonadati</taxon>
        <taxon>Acidobacteriota</taxon>
        <taxon>Terriglobia</taxon>
        <taxon>Terriglobales</taxon>
        <taxon>Acidobacteriaceae</taxon>
        <taxon>Bryocella</taxon>
    </lineage>
</organism>
<dbReference type="RefSeq" id="WP_103934616.1">
    <property type="nucleotide sequence ID" value="NZ_FNVA01000007.1"/>
</dbReference>
<dbReference type="SUPFAM" id="SSF143100">
    <property type="entry name" value="TTHA1013/TTHA0281-like"/>
    <property type="match status" value="1"/>
</dbReference>
<dbReference type="InterPro" id="IPR035069">
    <property type="entry name" value="TTHA1013/TTHA0281-like"/>
</dbReference>
<evidence type="ECO:0000313" key="1">
    <source>
        <dbReference type="EMBL" id="SEG60830.1"/>
    </source>
</evidence>